<evidence type="ECO:0000259" key="17">
    <source>
        <dbReference type="Pfam" id="PF08245"/>
    </source>
</evidence>
<keyword evidence="6" id="KW-0132">Cell division</keyword>
<evidence type="ECO:0000256" key="6">
    <source>
        <dbReference type="ARBA" id="ARBA00022618"/>
    </source>
</evidence>
<evidence type="ECO:0000256" key="7">
    <source>
        <dbReference type="ARBA" id="ARBA00022741"/>
    </source>
</evidence>
<dbReference type="Proteomes" id="UP000192602">
    <property type="component" value="Unassembled WGS sequence"/>
</dbReference>
<dbReference type="GO" id="GO:0008360">
    <property type="term" value="P:regulation of cell shape"/>
    <property type="evidence" value="ECO:0007669"/>
    <property type="project" value="UniProtKB-KW"/>
</dbReference>
<dbReference type="GO" id="GO:0071555">
    <property type="term" value="P:cell wall organization"/>
    <property type="evidence" value="ECO:0007669"/>
    <property type="project" value="UniProtKB-KW"/>
</dbReference>
<comment type="pathway">
    <text evidence="2">Cell wall biogenesis; peptidoglycan biosynthesis.</text>
</comment>
<feature type="domain" description="Mur ligase C-terminal" evidence="16">
    <location>
        <begin position="293"/>
        <end position="382"/>
    </location>
</feature>
<dbReference type="GO" id="GO:0005524">
    <property type="term" value="F:ATP binding"/>
    <property type="evidence" value="ECO:0007669"/>
    <property type="project" value="UniProtKB-KW"/>
</dbReference>
<comment type="subcellular location">
    <subcellularLocation>
        <location evidence="1">Cytoplasm</location>
    </subcellularLocation>
</comment>
<protein>
    <recommendedName>
        <fullName evidence="3 14">UDP-N-acetylmuramate--L-alanine ligase</fullName>
        <ecNumber evidence="3 14">6.3.2.8</ecNumber>
    </recommendedName>
</protein>
<evidence type="ECO:0000313" key="18">
    <source>
        <dbReference type="EMBL" id="SMC09980.1"/>
    </source>
</evidence>
<dbReference type="AlphaFoldDB" id="A0A1W1WVB8"/>
<evidence type="ECO:0000256" key="3">
    <source>
        <dbReference type="ARBA" id="ARBA00012211"/>
    </source>
</evidence>
<dbReference type="InterPro" id="IPR036565">
    <property type="entry name" value="Mur-like_cat_sf"/>
</dbReference>
<dbReference type="InterPro" id="IPR036615">
    <property type="entry name" value="Mur_ligase_C_dom_sf"/>
</dbReference>
<keyword evidence="12" id="KW-0961">Cell wall biogenesis/degradation</keyword>
<evidence type="ECO:0000256" key="8">
    <source>
        <dbReference type="ARBA" id="ARBA00022840"/>
    </source>
</evidence>
<keyword evidence="9" id="KW-0133">Cell shape</keyword>
<dbReference type="InterPro" id="IPR050061">
    <property type="entry name" value="MurCDEF_pg_biosynth"/>
</dbReference>
<dbReference type="EMBL" id="FWWZ01000001">
    <property type="protein sequence ID" value="SMC09980.1"/>
    <property type="molecule type" value="Genomic_DNA"/>
</dbReference>
<dbReference type="Pfam" id="PF01225">
    <property type="entry name" value="Mur_ligase"/>
    <property type="match status" value="1"/>
</dbReference>
<evidence type="ECO:0000256" key="14">
    <source>
        <dbReference type="NCBIfam" id="TIGR01082"/>
    </source>
</evidence>
<dbReference type="OrthoDB" id="9804126at2"/>
<keyword evidence="8" id="KW-0067">ATP-binding</keyword>
<dbReference type="UniPathway" id="UPA00219"/>
<evidence type="ECO:0000256" key="2">
    <source>
        <dbReference type="ARBA" id="ARBA00004752"/>
    </source>
</evidence>
<dbReference type="InterPro" id="IPR004101">
    <property type="entry name" value="Mur_ligase_C"/>
</dbReference>
<keyword evidence="11" id="KW-0131">Cell cycle</keyword>
<keyword evidence="10" id="KW-0573">Peptidoglycan synthesis</keyword>
<gene>
    <name evidence="18" type="ORF">SAMN05660197_1806</name>
</gene>
<dbReference type="PANTHER" id="PTHR43445">
    <property type="entry name" value="UDP-N-ACETYLMURAMATE--L-ALANINE LIGASE-RELATED"/>
    <property type="match status" value="1"/>
</dbReference>
<reference evidence="19" key="1">
    <citation type="submission" date="2017-04" db="EMBL/GenBank/DDBJ databases">
        <authorList>
            <person name="Varghese N."/>
            <person name="Submissions S."/>
        </authorList>
    </citation>
    <scope>NUCLEOTIDE SEQUENCE [LARGE SCALE GENOMIC DNA]</scope>
    <source>
        <strain evidence="19">DSM 16512</strain>
    </source>
</reference>
<dbReference type="GO" id="GO:0008763">
    <property type="term" value="F:UDP-N-acetylmuramate-L-alanine ligase activity"/>
    <property type="evidence" value="ECO:0007669"/>
    <property type="project" value="UniProtKB-UniRule"/>
</dbReference>
<evidence type="ECO:0000256" key="12">
    <source>
        <dbReference type="ARBA" id="ARBA00023316"/>
    </source>
</evidence>
<sequence>MKLHFIGIGGIGLSGLARFMKHEGYEVSGSDIKWTPLLKKLQQEGIKVFVPQAADNITQDIDIVIYSAAIKANNPELLAAKKAGIRTLSRREALPLILSGKKIYAVAGAHGKSTTSAILASILNNSSAIIGAESKEFGSNVRYKQTETVVFEADESDASFLQIEPHCAVVTNAEPEHMEFYNHDLDLFYDAYREFLKKAKVRVINAEDPFLESLDIDAIKLYPSRDIRIIEHFLEDDEPYIRFELRDFGEFAVWGFGKHIALDASLAILAAMQELGLDEIKRNIKNYRGIKKRFDIVAKDEGLIVIDDYAHHPTEIKVTLSSLLEYAKLKGIKDITVVWQPHKYSRVLDNLKEFMHCFPHGVKLVILPVWAAGEEPRDIDFATHFAHYNPLFIDRVKRSDRSLVLLKDQKEAHMINKGLVIGFGAGDITYQLRGIE</sequence>
<dbReference type="Gene3D" id="3.40.50.720">
    <property type="entry name" value="NAD(P)-binding Rossmann-like Domain"/>
    <property type="match status" value="1"/>
</dbReference>
<evidence type="ECO:0000313" key="19">
    <source>
        <dbReference type="Proteomes" id="UP000192602"/>
    </source>
</evidence>
<evidence type="ECO:0000256" key="5">
    <source>
        <dbReference type="ARBA" id="ARBA00022598"/>
    </source>
</evidence>
<dbReference type="InterPro" id="IPR005758">
    <property type="entry name" value="UDP-N-AcMur_Ala_ligase_MurC"/>
</dbReference>
<evidence type="ECO:0000256" key="9">
    <source>
        <dbReference type="ARBA" id="ARBA00022960"/>
    </source>
</evidence>
<evidence type="ECO:0000256" key="4">
    <source>
        <dbReference type="ARBA" id="ARBA00022490"/>
    </source>
</evidence>
<evidence type="ECO:0000259" key="16">
    <source>
        <dbReference type="Pfam" id="PF02875"/>
    </source>
</evidence>
<dbReference type="InterPro" id="IPR000713">
    <property type="entry name" value="Mur_ligase_N"/>
</dbReference>
<keyword evidence="19" id="KW-1185">Reference proteome</keyword>
<dbReference type="STRING" id="1069081.SAMN05660197_1806"/>
<keyword evidence="4" id="KW-0963">Cytoplasm</keyword>
<organism evidence="18 19">
    <name type="scientific">Nitratiruptor tergarcus DSM 16512</name>
    <dbReference type="NCBI Taxonomy" id="1069081"/>
    <lineage>
        <taxon>Bacteria</taxon>
        <taxon>Pseudomonadati</taxon>
        <taxon>Campylobacterota</taxon>
        <taxon>Epsilonproteobacteria</taxon>
        <taxon>Nautiliales</taxon>
        <taxon>Nitratiruptoraceae</taxon>
        <taxon>Nitratiruptor</taxon>
    </lineage>
</organism>
<proteinExistence type="predicted"/>
<dbReference type="EC" id="6.3.2.8" evidence="3 14"/>
<evidence type="ECO:0000256" key="1">
    <source>
        <dbReference type="ARBA" id="ARBA00004496"/>
    </source>
</evidence>
<name>A0A1W1WVB8_9BACT</name>
<dbReference type="Gene3D" id="3.40.1190.10">
    <property type="entry name" value="Mur-like, catalytic domain"/>
    <property type="match status" value="1"/>
</dbReference>
<dbReference type="PANTHER" id="PTHR43445:SF3">
    <property type="entry name" value="UDP-N-ACETYLMURAMATE--L-ALANINE LIGASE"/>
    <property type="match status" value="1"/>
</dbReference>
<dbReference type="GO" id="GO:0051301">
    <property type="term" value="P:cell division"/>
    <property type="evidence" value="ECO:0007669"/>
    <property type="project" value="UniProtKB-KW"/>
</dbReference>
<accession>A0A1W1WVB8</accession>
<keyword evidence="7" id="KW-0547">Nucleotide-binding</keyword>
<dbReference type="SUPFAM" id="SSF53623">
    <property type="entry name" value="MurD-like peptide ligases, catalytic domain"/>
    <property type="match status" value="1"/>
</dbReference>
<dbReference type="InterPro" id="IPR013221">
    <property type="entry name" value="Mur_ligase_cen"/>
</dbReference>
<evidence type="ECO:0000256" key="13">
    <source>
        <dbReference type="ARBA" id="ARBA00047833"/>
    </source>
</evidence>
<dbReference type="GO" id="GO:0005737">
    <property type="term" value="C:cytoplasm"/>
    <property type="evidence" value="ECO:0007669"/>
    <property type="project" value="UniProtKB-SubCell"/>
</dbReference>
<comment type="catalytic activity">
    <reaction evidence="13">
        <text>UDP-N-acetyl-alpha-D-muramate + L-alanine + ATP = UDP-N-acetyl-alpha-D-muramoyl-L-alanine + ADP + phosphate + H(+)</text>
        <dbReference type="Rhea" id="RHEA:23372"/>
        <dbReference type="ChEBI" id="CHEBI:15378"/>
        <dbReference type="ChEBI" id="CHEBI:30616"/>
        <dbReference type="ChEBI" id="CHEBI:43474"/>
        <dbReference type="ChEBI" id="CHEBI:57972"/>
        <dbReference type="ChEBI" id="CHEBI:70757"/>
        <dbReference type="ChEBI" id="CHEBI:83898"/>
        <dbReference type="ChEBI" id="CHEBI:456216"/>
        <dbReference type="EC" id="6.3.2.8"/>
    </reaction>
</comment>
<dbReference type="NCBIfam" id="TIGR01082">
    <property type="entry name" value="murC"/>
    <property type="match status" value="1"/>
</dbReference>
<feature type="domain" description="Mur ligase central" evidence="17">
    <location>
        <begin position="106"/>
        <end position="213"/>
    </location>
</feature>
<dbReference type="SUPFAM" id="SSF51984">
    <property type="entry name" value="MurCD N-terminal domain"/>
    <property type="match status" value="1"/>
</dbReference>
<dbReference type="Gene3D" id="3.90.190.20">
    <property type="entry name" value="Mur ligase, C-terminal domain"/>
    <property type="match status" value="1"/>
</dbReference>
<evidence type="ECO:0000259" key="15">
    <source>
        <dbReference type="Pfam" id="PF01225"/>
    </source>
</evidence>
<dbReference type="SUPFAM" id="SSF53244">
    <property type="entry name" value="MurD-like peptide ligases, peptide-binding domain"/>
    <property type="match status" value="1"/>
</dbReference>
<dbReference type="GO" id="GO:0009252">
    <property type="term" value="P:peptidoglycan biosynthetic process"/>
    <property type="evidence" value="ECO:0007669"/>
    <property type="project" value="UniProtKB-UniRule"/>
</dbReference>
<dbReference type="Pfam" id="PF08245">
    <property type="entry name" value="Mur_ligase_M"/>
    <property type="match status" value="1"/>
</dbReference>
<keyword evidence="5 18" id="KW-0436">Ligase</keyword>
<dbReference type="Pfam" id="PF02875">
    <property type="entry name" value="Mur_ligase_C"/>
    <property type="match status" value="1"/>
</dbReference>
<evidence type="ECO:0000256" key="10">
    <source>
        <dbReference type="ARBA" id="ARBA00022984"/>
    </source>
</evidence>
<dbReference type="RefSeq" id="WP_084276334.1">
    <property type="nucleotide sequence ID" value="NZ_AP026671.1"/>
</dbReference>
<feature type="domain" description="Mur ligase N-terminal catalytic" evidence="15">
    <location>
        <begin position="3"/>
        <end position="100"/>
    </location>
</feature>
<evidence type="ECO:0000256" key="11">
    <source>
        <dbReference type="ARBA" id="ARBA00023306"/>
    </source>
</evidence>